<keyword evidence="1" id="KW-0479">Metal-binding</keyword>
<evidence type="ECO:0000256" key="2">
    <source>
        <dbReference type="ARBA" id="ARBA00022771"/>
    </source>
</evidence>
<keyword evidence="3" id="KW-0862">Zinc</keyword>
<dbReference type="FunFam" id="4.10.1060.10:FF:000024">
    <property type="entry name" value="RNA-binding protein"/>
    <property type="match status" value="1"/>
</dbReference>
<feature type="region of interest" description="Disordered" evidence="5">
    <location>
        <begin position="1"/>
        <end position="70"/>
    </location>
</feature>
<feature type="domain" description="RanBP2-type" evidence="6">
    <location>
        <begin position="650"/>
        <end position="681"/>
    </location>
</feature>
<dbReference type="InterPro" id="IPR036443">
    <property type="entry name" value="Znf_RanBP2_sf"/>
</dbReference>
<dbReference type="GO" id="GO:0000175">
    <property type="term" value="F:3'-5'-RNA exonuclease activity"/>
    <property type="evidence" value="ECO:0007669"/>
    <property type="project" value="InterPro"/>
</dbReference>
<reference evidence="7" key="1">
    <citation type="submission" date="2020-10" db="EMBL/GenBank/DDBJ databases">
        <authorList>
            <person name="Palmer J.M."/>
        </authorList>
    </citation>
    <scope>NUCLEOTIDE SEQUENCE</scope>
    <source>
        <strain evidence="7">UCD 2041</strain>
    </source>
</reference>
<gene>
    <name evidence="7" type="ORF">BRETT_003818</name>
</gene>
<dbReference type="Pfam" id="PF00929">
    <property type="entry name" value="RNase_T"/>
    <property type="match status" value="1"/>
</dbReference>
<dbReference type="InterPro" id="IPR047201">
    <property type="entry name" value="ERI-1_3'hExo-like"/>
</dbReference>
<dbReference type="Gene3D" id="4.10.1060.10">
    <property type="entry name" value="Zinc finger, RanBP2-type"/>
    <property type="match status" value="2"/>
</dbReference>
<dbReference type="PROSITE" id="PS01358">
    <property type="entry name" value="ZF_RANBP2_1"/>
    <property type="match status" value="2"/>
</dbReference>
<name>A0A871R040_DEKBR</name>
<evidence type="ECO:0000313" key="7">
    <source>
        <dbReference type="EMBL" id="QOU19667.1"/>
    </source>
</evidence>
<dbReference type="PANTHER" id="PTHR23111:SF40">
    <property type="entry name" value="RNA-BINDING PROTEIN INVOLVED IN HETEROCHROMATIN ASSEMBLY-RELATED"/>
    <property type="match status" value="1"/>
</dbReference>
<dbReference type="SMART" id="SM00360">
    <property type="entry name" value="RRM"/>
    <property type="match status" value="1"/>
</dbReference>
<dbReference type="SMART" id="SM00547">
    <property type="entry name" value="ZnF_RBZ"/>
    <property type="match status" value="2"/>
</dbReference>
<organism evidence="7 8">
    <name type="scientific">Dekkera bruxellensis</name>
    <name type="common">Brettanomyces custersii</name>
    <dbReference type="NCBI Taxonomy" id="5007"/>
    <lineage>
        <taxon>Eukaryota</taxon>
        <taxon>Fungi</taxon>
        <taxon>Dikarya</taxon>
        <taxon>Ascomycota</taxon>
        <taxon>Saccharomycotina</taxon>
        <taxon>Pichiomycetes</taxon>
        <taxon>Pichiales</taxon>
        <taxon>Pichiaceae</taxon>
        <taxon>Brettanomyces</taxon>
    </lineage>
</organism>
<dbReference type="Gene3D" id="3.30.70.330">
    <property type="match status" value="1"/>
</dbReference>
<dbReference type="AlphaFoldDB" id="A0A871R040"/>
<dbReference type="InterPro" id="IPR035979">
    <property type="entry name" value="RBD_domain_sf"/>
</dbReference>
<dbReference type="CDD" id="cd06133">
    <property type="entry name" value="ERI-1_3'hExo_like"/>
    <property type="match status" value="1"/>
</dbReference>
<feature type="domain" description="RanBP2-type" evidence="6">
    <location>
        <begin position="526"/>
        <end position="555"/>
    </location>
</feature>
<evidence type="ECO:0000256" key="4">
    <source>
        <dbReference type="PROSITE-ProRule" id="PRU00322"/>
    </source>
</evidence>
<dbReference type="InterPro" id="IPR001876">
    <property type="entry name" value="Znf_RanBP2"/>
</dbReference>
<dbReference type="InterPro" id="IPR000504">
    <property type="entry name" value="RRM_dom"/>
</dbReference>
<dbReference type="GeneID" id="64575741"/>
<reference evidence="7" key="2">
    <citation type="journal article" name="BMC Genomics">
        <title>New genome assemblies reveal patterns of domestication and adaptation across Brettanomyces (Dekkera) species.</title>
        <authorList>
            <person name="Roach M.J."/>
            <person name="Borneman A.R."/>
        </authorList>
    </citation>
    <scope>NUCLEOTIDE SEQUENCE</scope>
    <source>
        <strain evidence="7">UCD 2041</strain>
    </source>
</reference>
<dbReference type="InterPro" id="IPR012677">
    <property type="entry name" value="Nucleotide-bd_a/b_plait_sf"/>
</dbReference>
<sequence length="804" mass="87030">MLSSEVEDTKHDEGLDLMASKTAGGIEVSEAEKSDAENGEAENGEAVKSEAKKTEAKKGEAKKSDITSSTADIKVPEKSGLVQQEAEEGPAYIVVSISGTGGEQMQYTAKDASEIIEIAWRIVSAKDLTQVAAGSELVKPINTPITPLCTSVTGLTWSSVKDAKTLKDAIEKFSQSILEHLIATKRPFSFVTFSSWDLRMRLPKEAREKSIQLPEYMRYPRYFDLRKEFVRYQEATKDEFYSNSSINEITIGQVVESLGVGSAAGPDLCECAADSGEKDETSGYVAEDGECRNGGSSALKTIGLLVEIMRKLKQEAGPELRLLSRPHDMGLDLTQFYEDGSRILYITNLPLDVTQSELESWFTQFGCKPMAFWTIKAPLPEMGGSSSSNGNGNGNNSNSNNNNNNYNNNNGNNSNSNNNNNNYNNNYNNNNNNNYNNNYNNNNYNNTSTNYNYNSNSNSNSSSLILHSMCSGFVIFASHDAAAESLAMNGRVLNDRIIEVQPSSAGVLDKAQEILTPFPSSKNRPRPGDWTCPSCGFSNFQRRTACFRCSFPATSAQAVQESKYGGPGYYTGGPVGYTGGSYGAGYGRGTRAPGGTDGVPGATGQHHHGHQNGHRGIHQGVHQALGGTSTRGYSAYGSQPAMGSSNVPFRAGDWKCMNENCAYHNFAKNVCCLKCGAPRVASAILSGHPHTPRHANQPTGPATQLGRITPGYQAHGQPFRPQNIDSHRSYSQPYQQQAYQQFSRPIFSQGSTPVLSDSSVDNLSSQITGLSLSRPDQPTGQVYGTLANLSGSSLSLNPDQAQEY</sequence>
<protein>
    <recommendedName>
        <fullName evidence="6">RanBP2-type domain-containing protein</fullName>
    </recommendedName>
</protein>
<feature type="compositionally biased region" description="Basic and acidic residues" evidence="5">
    <location>
        <begin position="45"/>
        <end position="65"/>
    </location>
</feature>
<dbReference type="Proteomes" id="UP000663131">
    <property type="component" value="Chromosome 6"/>
</dbReference>
<keyword evidence="2 4" id="KW-0863">Zinc-finger</keyword>
<dbReference type="KEGG" id="bbrx:BRETT_003818"/>
<dbReference type="SUPFAM" id="SSF90209">
    <property type="entry name" value="Ran binding protein zinc finger-like"/>
    <property type="match status" value="2"/>
</dbReference>
<dbReference type="EMBL" id="CP063134">
    <property type="protein sequence ID" value="QOU19667.1"/>
    <property type="molecule type" value="Genomic_DNA"/>
</dbReference>
<evidence type="ECO:0000256" key="3">
    <source>
        <dbReference type="ARBA" id="ARBA00022833"/>
    </source>
</evidence>
<dbReference type="InterPro" id="IPR013520">
    <property type="entry name" value="Ribonucl_H"/>
</dbReference>
<feature type="region of interest" description="Disordered" evidence="5">
    <location>
        <begin position="383"/>
        <end position="454"/>
    </location>
</feature>
<dbReference type="SUPFAM" id="SSF53098">
    <property type="entry name" value="Ribonuclease H-like"/>
    <property type="match status" value="1"/>
</dbReference>
<dbReference type="PROSITE" id="PS50199">
    <property type="entry name" value="ZF_RANBP2_2"/>
    <property type="match status" value="2"/>
</dbReference>
<dbReference type="Gene3D" id="3.30.420.10">
    <property type="entry name" value="Ribonuclease H-like superfamily/Ribonuclease H"/>
    <property type="match status" value="1"/>
</dbReference>
<dbReference type="RefSeq" id="XP_041136160.1">
    <property type="nucleotide sequence ID" value="XM_041282321.1"/>
</dbReference>
<dbReference type="InterPro" id="IPR012337">
    <property type="entry name" value="RNaseH-like_sf"/>
</dbReference>
<feature type="region of interest" description="Disordered" evidence="5">
    <location>
        <begin position="591"/>
        <end position="616"/>
    </location>
</feature>
<dbReference type="PANTHER" id="PTHR23111">
    <property type="entry name" value="ZINC FINGER PROTEIN"/>
    <property type="match status" value="1"/>
</dbReference>
<accession>A0A871R040</accession>
<feature type="compositionally biased region" description="Basic residues" evidence="5">
    <location>
        <begin position="605"/>
        <end position="616"/>
    </location>
</feature>
<dbReference type="OrthoDB" id="448399at2759"/>
<dbReference type="InterPro" id="IPR036397">
    <property type="entry name" value="RNaseH_sf"/>
</dbReference>
<dbReference type="SUPFAM" id="SSF54928">
    <property type="entry name" value="RNA-binding domain, RBD"/>
    <property type="match status" value="1"/>
</dbReference>
<evidence type="ECO:0000256" key="1">
    <source>
        <dbReference type="ARBA" id="ARBA00022723"/>
    </source>
</evidence>
<proteinExistence type="predicted"/>
<dbReference type="GO" id="GO:0003729">
    <property type="term" value="F:mRNA binding"/>
    <property type="evidence" value="ECO:0007669"/>
    <property type="project" value="TreeGrafter"/>
</dbReference>
<evidence type="ECO:0000313" key="8">
    <source>
        <dbReference type="Proteomes" id="UP000663131"/>
    </source>
</evidence>
<dbReference type="GO" id="GO:0008270">
    <property type="term" value="F:zinc ion binding"/>
    <property type="evidence" value="ECO:0007669"/>
    <property type="project" value="UniProtKB-KW"/>
</dbReference>
<evidence type="ECO:0000259" key="6">
    <source>
        <dbReference type="PROSITE" id="PS50199"/>
    </source>
</evidence>
<evidence type="ECO:0000256" key="5">
    <source>
        <dbReference type="SAM" id="MobiDB-lite"/>
    </source>
</evidence>
<dbReference type="Pfam" id="PF00641">
    <property type="entry name" value="Zn_ribbon_RanBP"/>
    <property type="match status" value="2"/>
</dbReference>